<dbReference type="Proteomes" id="UP000596661">
    <property type="component" value="Chromosome 8"/>
</dbReference>
<dbReference type="AlphaFoldDB" id="A0A803QBW3"/>
<evidence type="ECO:0000313" key="3">
    <source>
        <dbReference type="Proteomes" id="UP000596661"/>
    </source>
</evidence>
<name>A0A803QBW3_CANSA</name>
<dbReference type="EMBL" id="UZAU01000689">
    <property type="status" value="NOT_ANNOTATED_CDS"/>
    <property type="molecule type" value="Genomic_DNA"/>
</dbReference>
<protein>
    <submittedName>
        <fullName evidence="2">Uncharacterized protein</fullName>
    </submittedName>
</protein>
<accession>A0A803QBW3</accession>
<reference evidence="2" key="2">
    <citation type="submission" date="2021-03" db="UniProtKB">
        <authorList>
            <consortium name="EnsemblPlants"/>
        </authorList>
    </citation>
    <scope>IDENTIFICATION</scope>
</reference>
<dbReference type="EnsemblPlants" id="evm.model.08.635">
    <property type="protein sequence ID" value="cds.evm.model.08.635"/>
    <property type="gene ID" value="evm.TU.08.635"/>
</dbReference>
<evidence type="ECO:0000256" key="1">
    <source>
        <dbReference type="SAM" id="MobiDB-lite"/>
    </source>
</evidence>
<feature type="region of interest" description="Disordered" evidence="1">
    <location>
        <begin position="59"/>
        <end position="78"/>
    </location>
</feature>
<reference evidence="2" key="1">
    <citation type="submission" date="2018-11" db="EMBL/GenBank/DDBJ databases">
        <authorList>
            <person name="Grassa J C."/>
        </authorList>
    </citation>
    <scope>NUCLEOTIDE SEQUENCE [LARGE SCALE GENOMIC DNA]</scope>
</reference>
<dbReference type="Gramene" id="evm.model.08.635">
    <property type="protein sequence ID" value="cds.evm.model.08.635"/>
    <property type="gene ID" value="evm.TU.08.635"/>
</dbReference>
<sequence length="78" mass="8883">MYSLLKLSLKEERTSGEHVMAGGERKAAQAGHVSTCEELLEREKCWRVPRVWKEAGWAERDRRSRASGHGLHARAEPL</sequence>
<keyword evidence="3" id="KW-1185">Reference proteome</keyword>
<organism evidence="2 3">
    <name type="scientific">Cannabis sativa</name>
    <name type="common">Hemp</name>
    <name type="synonym">Marijuana</name>
    <dbReference type="NCBI Taxonomy" id="3483"/>
    <lineage>
        <taxon>Eukaryota</taxon>
        <taxon>Viridiplantae</taxon>
        <taxon>Streptophyta</taxon>
        <taxon>Embryophyta</taxon>
        <taxon>Tracheophyta</taxon>
        <taxon>Spermatophyta</taxon>
        <taxon>Magnoliopsida</taxon>
        <taxon>eudicotyledons</taxon>
        <taxon>Gunneridae</taxon>
        <taxon>Pentapetalae</taxon>
        <taxon>rosids</taxon>
        <taxon>fabids</taxon>
        <taxon>Rosales</taxon>
        <taxon>Cannabaceae</taxon>
        <taxon>Cannabis</taxon>
    </lineage>
</organism>
<evidence type="ECO:0000313" key="2">
    <source>
        <dbReference type="EnsemblPlants" id="cds.evm.model.08.635"/>
    </source>
</evidence>
<proteinExistence type="predicted"/>